<evidence type="ECO:0000313" key="5">
    <source>
        <dbReference type="EMBL" id="MDT0604318.1"/>
    </source>
</evidence>
<dbReference type="Proteomes" id="UP001266357">
    <property type="component" value="Unassembled WGS sequence"/>
</dbReference>
<dbReference type="PANTHER" id="PTHR44167:SF24">
    <property type="entry name" value="SERINE_THREONINE-PROTEIN KINASE CHK2"/>
    <property type="match status" value="1"/>
</dbReference>
<dbReference type="PROSITE" id="PS00107">
    <property type="entry name" value="PROTEIN_KINASE_ATP"/>
    <property type="match status" value="1"/>
</dbReference>
<gene>
    <name evidence="5" type="ORF">RM573_11990</name>
</gene>
<accession>A0ABU3A5D4</accession>
<dbReference type="InterPro" id="IPR008271">
    <property type="entry name" value="Ser/Thr_kinase_AS"/>
</dbReference>
<dbReference type="Pfam" id="PF00069">
    <property type="entry name" value="Pkinase"/>
    <property type="match status" value="1"/>
</dbReference>
<dbReference type="PROSITE" id="PS50011">
    <property type="entry name" value="PROTEIN_KINASE_DOM"/>
    <property type="match status" value="1"/>
</dbReference>
<dbReference type="PANTHER" id="PTHR44167">
    <property type="entry name" value="OVARIAN-SPECIFIC SERINE/THREONINE-PROTEIN KINASE LOK-RELATED"/>
    <property type="match status" value="1"/>
</dbReference>
<keyword evidence="1 3" id="KW-0547">Nucleotide-binding</keyword>
<dbReference type="SMART" id="SM00220">
    <property type="entry name" value="S_TKc"/>
    <property type="match status" value="1"/>
</dbReference>
<dbReference type="Gene3D" id="1.10.510.10">
    <property type="entry name" value="Transferase(Phosphotransferase) domain 1"/>
    <property type="match status" value="1"/>
</dbReference>
<dbReference type="GO" id="GO:0016301">
    <property type="term" value="F:kinase activity"/>
    <property type="evidence" value="ECO:0007669"/>
    <property type="project" value="UniProtKB-KW"/>
</dbReference>
<keyword evidence="2 3" id="KW-0067">ATP-binding</keyword>
<evidence type="ECO:0000259" key="4">
    <source>
        <dbReference type="PROSITE" id="PS50011"/>
    </source>
</evidence>
<evidence type="ECO:0000256" key="3">
    <source>
        <dbReference type="PROSITE-ProRule" id="PRU10141"/>
    </source>
</evidence>
<dbReference type="InterPro" id="IPR000719">
    <property type="entry name" value="Prot_kinase_dom"/>
</dbReference>
<dbReference type="CDD" id="cd00180">
    <property type="entry name" value="PKc"/>
    <property type="match status" value="1"/>
</dbReference>
<dbReference type="InterPro" id="IPR017441">
    <property type="entry name" value="Protein_kinase_ATP_BS"/>
</dbReference>
<evidence type="ECO:0000256" key="1">
    <source>
        <dbReference type="ARBA" id="ARBA00022741"/>
    </source>
</evidence>
<dbReference type="EMBL" id="JAVRIF010000006">
    <property type="protein sequence ID" value="MDT0604318.1"/>
    <property type="molecule type" value="Genomic_DNA"/>
</dbReference>
<dbReference type="Gene3D" id="3.30.200.20">
    <property type="entry name" value="Phosphorylase Kinase, domain 1"/>
    <property type="match status" value="1"/>
</dbReference>
<name>A0ABU3A5D4_9GAMM</name>
<organism evidence="5 6">
    <name type="scientific">Thalassotalea castellviae</name>
    <dbReference type="NCBI Taxonomy" id="3075612"/>
    <lineage>
        <taxon>Bacteria</taxon>
        <taxon>Pseudomonadati</taxon>
        <taxon>Pseudomonadota</taxon>
        <taxon>Gammaproteobacteria</taxon>
        <taxon>Alteromonadales</taxon>
        <taxon>Colwelliaceae</taxon>
        <taxon>Thalassotalea</taxon>
    </lineage>
</organism>
<dbReference type="InterPro" id="IPR011009">
    <property type="entry name" value="Kinase-like_dom_sf"/>
</dbReference>
<dbReference type="SUPFAM" id="SSF56112">
    <property type="entry name" value="Protein kinase-like (PK-like)"/>
    <property type="match status" value="1"/>
</dbReference>
<feature type="binding site" evidence="3">
    <location>
        <position position="117"/>
    </location>
    <ligand>
        <name>ATP</name>
        <dbReference type="ChEBI" id="CHEBI:30616"/>
    </ligand>
</feature>
<comment type="caution">
    <text evidence="5">The sequence shown here is derived from an EMBL/GenBank/DDBJ whole genome shotgun (WGS) entry which is preliminary data.</text>
</comment>
<dbReference type="PROSITE" id="PS00108">
    <property type="entry name" value="PROTEIN_KINASE_ST"/>
    <property type="match status" value="1"/>
</dbReference>
<evidence type="ECO:0000256" key="2">
    <source>
        <dbReference type="ARBA" id="ARBA00022840"/>
    </source>
</evidence>
<sequence length="367" mass="41760">MIIKGRNNDYKVMKSKNNEGARLVMQLTGKEQGKLLQCVDGSTENALDSIFFSQRSYSIVAFSALGDKGSVNNSKVRLNTFEYWLSPQINNWERLGGGSFGDVYSAISLDNQLVALKVFDSEKDWLQELNNTKELKALKPPQGICLPIDFGTFQDKWIIVYPRGTNKSHLTSMLPVNLLLVSMLNLTQALSWLHDQSLYHGDIKLDNLLFTSNGLSFIDFGLLNKQITPTENIEYVTYRSPEMIENKINFKTEVLALGICFYQMFYCNLLLFNGIRLGNNEEKYILTYQREQLPPENWSSPFVLSFAELDNLLAGILSRSFLPIEKAALISIFQLIKDMLILDDSIRLNAQDVCERIIKLQGMSCEQ</sequence>
<keyword evidence="6" id="KW-1185">Reference proteome</keyword>
<protein>
    <submittedName>
        <fullName evidence="5">Protein kinase family protein</fullName>
    </submittedName>
</protein>
<evidence type="ECO:0000313" key="6">
    <source>
        <dbReference type="Proteomes" id="UP001266357"/>
    </source>
</evidence>
<keyword evidence="5" id="KW-0418">Kinase</keyword>
<reference evidence="5 6" key="1">
    <citation type="submission" date="2023-09" db="EMBL/GenBank/DDBJ databases">
        <authorList>
            <person name="Rey-Velasco X."/>
        </authorList>
    </citation>
    <scope>NUCLEOTIDE SEQUENCE [LARGE SCALE GENOMIC DNA]</scope>
    <source>
        <strain evidence="5 6">W431</strain>
    </source>
</reference>
<proteinExistence type="predicted"/>
<keyword evidence="5" id="KW-0808">Transferase</keyword>
<dbReference type="RefSeq" id="WP_311582158.1">
    <property type="nucleotide sequence ID" value="NZ_JAVRIF010000006.1"/>
</dbReference>
<feature type="domain" description="Protein kinase" evidence="4">
    <location>
        <begin position="89"/>
        <end position="360"/>
    </location>
</feature>